<proteinExistence type="predicted"/>
<sequence>MSGIISHVEDVNKKAANIAGDLYVFCNFNMDGYCYISAEGEFHNKIMLLYNIIHDTSIILQRIRYILCMDPSDYKEWGRIKSEINFKIFKKHSITIKILRACQSHNTSTLNGAIERDEIDFYENWKLQSCGKKEPETVEDYEKMVKILNKYDEDIYTWVLKLLDYISANANKDIIIKQWRDEIIRWYCTKRDIFYGQLEDAYNLLYMRENNHLPNNRIGIFYILNDWIRNSYCEPGIIELKKCDFLLFKAHKNRINESDFDKIKERIDQKKAEVLHNMERDIYKPILTHCHMNNKDELESKNFADYFFQKDLKHLINQEILNKKVQSLLPQDILQVIITKRFMGITFDKLVPEYKI</sequence>
<dbReference type="AlphaFoldDB" id="A0A174I5Z2"/>
<protein>
    <submittedName>
        <fullName evidence="1">Uncharacterized protein</fullName>
    </submittedName>
</protein>
<gene>
    <name evidence="1" type="ORF">ERS852450_02499</name>
</gene>
<dbReference type="RefSeq" id="WP_055299452.1">
    <property type="nucleotide sequence ID" value="NZ_BLYK01000026.1"/>
</dbReference>
<evidence type="ECO:0000313" key="2">
    <source>
        <dbReference type="Proteomes" id="UP000095679"/>
    </source>
</evidence>
<dbReference type="EMBL" id="CYZL01000026">
    <property type="protein sequence ID" value="CUO82584.1"/>
    <property type="molecule type" value="Genomic_DNA"/>
</dbReference>
<reference evidence="1 2" key="1">
    <citation type="submission" date="2015-09" db="EMBL/GenBank/DDBJ databases">
        <authorList>
            <consortium name="Pathogen Informatics"/>
        </authorList>
    </citation>
    <scope>NUCLEOTIDE SEQUENCE [LARGE SCALE GENOMIC DNA]</scope>
    <source>
        <strain evidence="1 2">2789STDY5834835</strain>
    </source>
</reference>
<organism evidence="1 2">
    <name type="scientific">Anaerobutyricum hallii</name>
    <dbReference type="NCBI Taxonomy" id="39488"/>
    <lineage>
        <taxon>Bacteria</taxon>
        <taxon>Bacillati</taxon>
        <taxon>Bacillota</taxon>
        <taxon>Clostridia</taxon>
        <taxon>Lachnospirales</taxon>
        <taxon>Lachnospiraceae</taxon>
        <taxon>Anaerobutyricum</taxon>
    </lineage>
</organism>
<name>A0A174I5Z2_9FIRM</name>
<accession>A0A174I5Z2</accession>
<evidence type="ECO:0000313" key="1">
    <source>
        <dbReference type="EMBL" id="CUO82584.1"/>
    </source>
</evidence>
<dbReference type="Proteomes" id="UP000095679">
    <property type="component" value="Unassembled WGS sequence"/>
</dbReference>